<reference evidence="1" key="1">
    <citation type="submission" date="2014-11" db="EMBL/GenBank/DDBJ databases">
        <authorList>
            <person name="Amaro Gonzalez C."/>
        </authorList>
    </citation>
    <scope>NUCLEOTIDE SEQUENCE</scope>
</reference>
<dbReference type="AlphaFoldDB" id="A0A0E9UEW0"/>
<reference evidence="1" key="2">
    <citation type="journal article" date="2015" name="Fish Shellfish Immunol.">
        <title>Early steps in the European eel (Anguilla anguilla)-Vibrio vulnificus interaction in the gills: Role of the RtxA13 toxin.</title>
        <authorList>
            <person name="Callol A."/>
            <person name="Pajuelo D."/>
            <person name="Ebbesson L."/>
            <person name="Teles M."/>
            <person name="MacKenzie S."/>
            <person name="Amaro C."/>
        </authorList>
    </citation>
    <scope>NUCLEOTIDE SEQUENCE</scope>
</reference>
<protein>
    <submittedName>
        <fullName evidence="1">Uncharacterized protein</fullName>
    </submittedName>
</protein>
<sequence length="26" mass="2789">MLGDACCLIDNGVINRLSPCVTLIVR</sequence>
<accession>A0A0E9UEW0</accession>
<organism evidence="1">
    <name type="scientific">Anguilla anguilla</name>
    <name type="common">European freshwater eel</name>
    <name type="synonym">Muraena anguilla</name>
    <dbReference type="NCBI Taxonomy" id="7936"/>
    <lineage>
        <taxon>Eukaryota</taxon>
        <taxon>Metazoa</taxon>
        <taxon>Chordata</taxon>
        <taxon>Craniata</taxon>
        <taxon>Vertebrata</taxon>
        <taxon>Euteleostomi</taxon>
        <taxon>Actinopterygii</taxon>
        <taxon>Neopterygii</taxon>
        <taxon>Teleostei</taxon>
        <taxon>Anguilliformes</taxon>
        <taxon>Anguillidae</taxon>
        <taxon>Anguilla</taxon>
    </lineage>
</organism>
<name>A0A0E9UEW0_ANGAN</name>
<evidence type="ECO:0000313" key="1">
    <source>
        <dbReference type="EMBL" id="JAH64341.1"/>
    </source>
</evidence>
<dbReference type="EMBL" id="GBXM01044236">
    <property type="protein sequence ID" value="JAH64341.1"/>
    <property type="molecule type" value="Transcribed_RNA"/>
</dbReference>
<proteinExistence type="predicted"/>